<name>A0ABR2J3L4_9EUKA</name>
<reference evidence="2 3" key="1">
    <citation type="submission" date="2024-04" db="EMBL/GenBank/DDBJ databases">
        <title>Tritrichomonas musculus Genome.</title>
        <authorList>
            <person name="Alves-Ferreira E."/>
            <person name="Grigg M."/>
            <person name="Lorenzi H."/>
            <person name="Galac M."/>
        </authorList>
    </citation>
    <scope>NUCLEOTIDE SEQUENCE [LARGE SCALE GENOMIC DNA]</scope>
    <source>
        <strain evidence="2 3">EAF2021</strain>
    </source>
</reference>
<keyword evidence="3" id="KW-1185">Reference proteome</keyword>
<dbReference type="EMBL" id="JAPFFF010000013">
    <property type="protein sequence ID" value="KAK8872108.1"/>
    <property type="molecule type" value="Genomic_DNA"/>
</dbReference>
<dbReference type="InterPro" id="IPR036465">
    <property type="entry name" value="vWFA_dom_sf"/>
</dbReference>
<dbReference type="Gene3D" id="3.10.110.10">
    <property type="entry name" value="Ubiquitin Conjugating Enzyme"/>
    <property type="match status" value="1"/>
</dbReference>
<dbReference type="PROSITE" id="PS50127">
    <property type="entry name" value="UBC_2"/>
    <property type="match status" value="1"/>
</dbReference>
<dbReference type="Proteomes" id="UP001470230">
    <property type="component" value="Unassembled WGS sequence"/>
</dbReference>
<dbReference type="InterPro" id="IPR016135">
    <property type="entry name" value="UBQ-conjugating_enzyme/RWD"/>
</dbReference>
<evidence type="ECO:0000313" key="2">
    <source>
        <dbReference type="EMBL" id="KAK8872108.1"/>
    </source>
</evidence>
<feature type="domain" description="UBC core" evidence="1">
    <location>
        <begin position="269"/>
        <end position="415"/>
    </location>
</feature>
<dbReference type="InterPro" id="IPR050113">
    <property type="entry name" value="Ub_conjugating_enzyme"/>
</dbReference>
<gene>
    <name evidence="2" type="ORF">M9Y10_007867</name>
</gene>
<evidence type="ECO:0000313" key="3">
    <source>
        <dbReference type="Proteomes" id="UP001470230"/>
    </source>
</evidence>
<dbReference type="SUPFAM" id="SSF54495">
    <property type="entry name" value="UBC-like"/>
    <property type="match status" value="1"/>
</dbReference>
<organism evidence="2 3">
    <name type="scientific">Tritrichomonas musculus</name>
    <dbReference type="NCBI Taxonomy" id="1915356"/>
    <lineage>
        <taxon>Eukaryota</taxon>
        <taxon>Metamonada</taxon>
        <taxon>Parabasalia</taxon>
        <taxon>Tritrichomonadida</taxon>
        <taxon>Tritrichomonadidae</taxon>
        <taxon>Tritrichomonas</taxon>
    </lineage>
</organism>
<protein>
    <recommendedName>
        <fullName evidence="1">UBC core domain-containing protein</fullName>
    </recommendedName>
</protein>
<dbReference type="SMART" id="SM00212">
    <property type="entry name" value="UBCc"/>
    <property type="match status" value="1"/>
</dbReference>
<dbReference type="PANTHER" id="PTHR24067">
    <property type="entry name" value="UBIQUITIN-CONJUGATING ENZYME E2"/>
    <property type="match status" value="1"/>
</dbReference>
<sequence length="427" mass="49162">MFNFDESKFILDKFNKSDIKFHTAGIQYLTTFVNRSYEYRLPCIQGLVSFNNTVKLRSPLSPLINEFEEKLLNTTEPNSAPKLLDSLLLSCKKIISFRKNKDNGEEMFYCATSRIVVISSGKDVNSDAKLDFVVKELIKARIVVDAIILNNNDNDCKLLCSICHATGGVALKPENPEDGLSIIEKNSFLNIDERRGNRSPLIPDDRSTKIYKLKPEQITEGFMNKVIENATIDKELANKDLLQFSVISRPLLTLECTCEKSIKYGISSSQQRRISKEILRAAELNDPDIKIFTLHTNTDRWMVFLKAPEQTPYCAKWWHLYVHFSELYPSKPPIIKFMSIPYHMNVSTEGHICHDILYRSYIPSKSVVDIIQEIKEIFLLPCLISPIRSDAYYLYLNDRDKYDQLAKESAVSYAKDDYLEFINQSKI</sequence>
<dbReference type="Pfam" id="PF00179">
    <property type="entry name" value="UQ_con"/>
    <property type="match status" value="1"/>
</dbReference>
<accession>A0ABR2J3L4</accession>
<comment type="caution">
    <text evidence="2">The sequence shown here is derived from an EMBL/GenBank/DDBJ whole genome shotgun (WGS) entry which is preliminary data.</text>
</comment>
<dbReference type="SUPFAM" id="SSF53300">
    <property type="entry name" value="vWA-like"/>
    <property type="match status" value="1"/>
</dbReference>
<dbReference type="InterPro" id="IPR000608">
    <property type="entry name" value="UBC"/>
</dbReference>
<dbReference type="Gene3D" id="3.40.50.410">
    <property type="entry name" value="von Willebrand factor, type A domain"/>
    <property type="match status" value="1"/>
</dbReference>
<dbReference type="CDD" id="cd00195">
    <property type="entry name" value="UBCc_UEV"/>
    <property type="match status" value="1"/>
</dbReference>
<proteinExistence type="predicted"/>
<evidence type="ECO:0000259" key="1">
    <source>
        <dbReference type="PROSITE" id="PS50127"/>
    </source>
</evidence>